<gene>
    <name evidence="1" type="ORF">LCGC14_2476850</name>
</gene>
<dbReference type="EMBL" id="LAZR01038921">
    <property type="protein sequence ID" value="KKL18304.1"/>
    <property type="molecule type" value="Genomic_DNA"/>
</dbReference>
<accession>A0A0F9B8P5</accession>
<name>A0A0F9B8P5_9ZZZZ</name>
<organism evidence="1">
    <name type="scientific">marine sediment metagenome</name>
    <dbReference type="NCBI Taxonomy" id="412755"/>
    <lineage>
        <taxon>unclassified sequences</taxon>
        <taxon>metagenomes</taxon>
        <taxon>ecological metagenomes</taxon>
    </lineage>
</organism>
<sequence length="219" mass="25733">MLKDPNIDVYVSAPLYESRHAGQPYFTYIPVDSVTLHGRMYAGDNDERTFSAGTLRHGRHRGVKETCAVMMRDIGWYMVKNCGAWFADMSYGRPRKWDAMRYPWFSREETTTPMRQMFDIFTEGLKKKHASGSEIAVFVSASTPRYEDIYRAPPLYYNLISKMLFRDMNMIGAPYDIYLMSDLANPKIKKDYKLYIFLNPFLKHSALDHLLDRYVRREL</sequence>
<evidence type="ECO:0000313" key="1">
    <source>
        <dbReference type="EMBL" id="KKL18304.1"/>
    </source>
</evidence>
<reference evidence="1" key="1">
    <citation type="journal article" date="2015" name="Nature">
        <title>Complex archaea that bridge the gap between prokaryotes and eukaryotes.</title>
        <authorList>
            <person name="Spang A."/>
            <person name="Saw J.H."/>
            <person name="Jorgensen S.L."/>
            <person name="Zaremba-Niedzwiedzka K."/>
            <person name="Martijn J."/>
            <person name="Lind A.E."/>
            <person name="van Eijk R."/>
            <person name="Schleper C."/>
            <person name="Guy L."/>
            <person name="Ettema T.J."/>
        </authorList>
    </citation>
    <scope>NUCLEOTIDE SEQUENCE</scope>
</reference>
<protein>
    <submittedName>
        <fullName evidence="1">Uncharacterized protein</fullName>
    </submittedName>
</protein>
<proteinExistence type="predicted"/>
<comment type="caution">
    <text evidence="1">The sequence shown here is derived from an EMBL/GenBank/DDBJ whole genome shotgun (WGS) entry which is preliminary data.</text>
</comment>
<dbReference type="AlphaFoldDB" id="A0A0F9B8P5"/>